<keyword evidence="4 6" id="KW-1133">Transmembrane helix</keyword>
<dbReference type="PROSITE" id="PS50850">
    <property type="entry name" value="MFS"/>
    <property type="match status" value="1"/>
</dbReference>
<dbReference type="Pfam" id="PF07690">
    <property type="entry name" value="MFS_1"/>
    <property type="match status" value="1"/>
</dbReference>
<protein>
    <submittedName>
        <fullName evidence="8">MFS transporter</fullName>
    </submittedName>
</protein>
<feature type="transmembrane region" description="Helical" evidence="6">
    <location>
        <begin position="85"/>
        <end position="104"/>
    </location>
</feature>
<evidence type="ECO:0000256" key="5">
    <source>
        <dbReference type="ARBA" id="ARBA00023136"/>
    </source>
</evidence>
<keyword evidence="3 6" id="KW-0812">Transmembrane</keyword>
<dbReference type="PANTHER" id="PTHR43124">
    <property type="entry name" value="PURINE EFFLUX PUMP PBUE"/>
    <property type="match status" value="1"/>
</dbReference>
<name>A0ABV7L2M2_9PROT</name>
<accession>A0ABV7L2M2</accession>
<feature type="domain" description="Major facilitator superfamily (MFS) profile" evidence="7">
    <location>
        <begin position="18"/>
        <end position="403"/>
    </location>
</feature>
<dbReference type="PANTHER" id="PTHR43124:SF3">
    <property type="entry name" value="CHLORAMPHENICOL EFFLUX PUMP RV0191"/>
    <property type="match status" value="1"/>
</dbReference>
<evidence type="ECO:0000256" key="1">
    <source>
        <dbReference type="ARBA" id="ARBA00004651"/>
    </source>
</evidence>
<gene>
    <name evidence="8" type="ORF">ACFOGJ_16815</name>
</gene>
<dbReference type="InterPro" id="IPR036259">
    <property type="entry name" value="MFS_trans_sf"/>
</dbReference>
<proteinExistence type="predicted"/>
<feature type="transmembrane region" description="Helical" evidence="6">
    <location>
        <begin position="223"/>
        <end position="246"/>
    </location>
</feature>
<dbReference type="InterPro" id="IPR020846">
    <property type="entry name" value="MFS_dom"/>
</dbReference>
<evidence type="ECO:0000313" key="9">
    <source>
        <dbReference type="Proteomes" id="UP001595528"/>
    </source>
</evidence>
<feature type="transmembrane region" description="Helical" evidence="6">
    <location>
        <begin position="110"/>
        <end position="131"/>
    </location>
</feature>
<evidence type="ECO:0000256" key="3">
    <source>
        <dbReference type="ARBA" id="ARBA00022692"/>
    </source>
</evidence>
<evidence type="ECO:0000256" key="4">
    <source>
        <dbReference type="ARBA" id="ARBA00022989"/>
    </source>
</evidence>
<feature type="transmembrane region" description="Helical" evidence="6">
    <location>
        <begin position="143"/>
        <end position="161"/>
    </location>
</feature>
<evidence type="ECO:0000256" key="6">
    <source>
        <dbReference type="SAM" id="Phobius"/>
    </source>
</evidence>
<sequence>MTTGAASPAAARPEPGPVTIAGLMALFVFAEAANTMFVPVMPAMRGEFGAADAVVQYTLSGYILTFGLGNLVCGPLSDRFGRRPVALAGLALFTLGALVAVQATDIWIVILGRVLQGAGAAAGFVVSRAAVRDRFPPAAAPRILSYLFFGLAVMLVLAPIAGGQLAHLLGWHAVFLAQAALAVLLFAGCVPLLAGAGQSPRGQGMRPPQVVSAYAGLLRNPRYLAYLVPHACAYSAIIAFLAGGAFALSQQALDHRELGLALGIGMTGYLLGAIASAQAHRRLGWGIDRLVWIAALWMTCATIALLALRPGYGLSAASFLGLQIAIIFAAGLMSPNTAAGVMAQQPQRAGLAAALLGSVQKAAAAAVTVIVVLMLPLIGGIVVPVSQFVLGVTAVLSFHDLLRRGAARAAAEELPS</sequence>
<keyword evidence="2" id="KW-1003">Cell membrane</keyword>
<comment type="subcellular location">
    <subcellularLocation>
        <location evidence="1">Cell membrane</location>
        <topology evidence="1">Multi-pass membrane protein</topology>
    </subcellularLocation>
</comment>
<dbReference type="RefSeq" id="WP_379902482.1">
    <property type="nucleotide sequence ID" value="NZ_JBHRTR010000028.1"/>
</dbReference>
<keyword evidence="5 6" id="KW-0472">Membrane</keyword>
<feature type="transmembrane region" description="Helical" evidence="6">
    <location>
        <begin position="289"/>
        <end position="308"/>
    </location>
</feature>
<dbReference type="InterPro" id="IPR011701">
    <property type="entry name" value="MFS"/>
</dbReference>
<feature type="transmembrane region" description="Helical" evidence="6">
    <location>
        <begin position="54"/>
        <end position="73"/>
    </location>
</feature>
<keyword evidence="9" id="KW-1185">Reference proteome</keyword>
<feature type="transmembrane region" description="Helical" evidence="6">
    <location>
        <begin position="314"/>
        <end position="332"/>
    </location>
</feature>
<comment type="caution">
    <text evidence="8">The sequence shown here is derived from an EMBL/GenBank/DDBJ whole genome shotgun (WGS) entry which is preliminary data.</text>
</comment>
<feature type="transmembrane region" description="Helical" evidence="6">
    <location>
        <begin position="258"/>
        <end position="277"/>
    </location>
</feature>
<feature type="transmembrane region" description="Helical" evidence="6">
    <location>
        <begin position="381"/>
        <end position="398"/>
    </location>
</feature>
<feature type="transmembrane region" description="Helical" evidence="6">
    <location>
        <begin position="173"/>
        <end position="196"/>
    </location>
</feature>
<organism evidence="8 9">
    <name type="scientific">Marinibaculum pumilum</name>
    <dbReference type="NCBI Taxonomy" id="1766165"/>
    <lineage>
        <taxon>Bacteria</taxon>
        <taxon>Pseudomonadati</taxon>
        <taxon>Pseudomonadota</taxon>
        <taxon>Alphaproteobacteria</taxon>
        <taxon>Rhodospirillales</taxon>
        <taxon>Rhodospirillaceae</taxon>
        <taxon>Marinibaculum</taxon>
    </lineage>
</organism>
<dbReference type="EMBL" id="JBHRTR010000028">
    <property type="protein sequence ID" value="MFC3228910.1"/>
    <property type="molecule type" value="Genomic_DNA"/>
</dbReference>
<dbReference type="Proteomes" id="UP001595528">
    <property type="component" value="Unassembled WGS sequence"/>
</dbReference>
<evidence type="ECO:0000259" key="7">
    <source>
        <dbReference type="PROSITE" id="PS50850"/>
    </source>
</evidence>
<reference evidence="9" key="1">
    <citation type="journal article" date="2019" name="Int. J. Syst. Evol. Microbiol.">
        <title>The Global Catalogue of Microorganisms (GCM) 10K type strain sequencing project: providing services to taxonomists for standard genome sequencing and annotation.</title>
        <authorList>
            <consortium name="The Broad Institute Genomics Platform"/>
            <consortium name="The Broad Institute Genome Sequencing Center for Infectious Disease"/>
            <person name="Wu L."/>
            <person name="Ma J."/>
        </authorList>
    </citation>
    <scope>NUCLEOTIDE SEQUENCE [LARGE SCALE GENOMIC DNA]</scope>
    <source>
        <strain evidence="9">KCTC 42964</strain>
    </source>
</reference>
<evidence type="ECO:0000256" key="2">
    <source>
        <dbReference type="ARBA" id="ARBA00022475"/>
    </source>
</evidence>
<dbReference type="InterPro" id="IPR050189">
    <property type="entry name" value="MFS_Efflux_Transporters"/>
</dbReference>
<dbReference type="Gene3D" id="1.20.1720.10">
    <property type="entry name" value="Multidrug resistance protein D"/>
    <property type="match status" value="1"/>
</dbReference>
<dbReference type="SUPFAM" id="SSF103473">
    <property type="entry name" value="MFS general substrate transporter"/>
    <property type="match status" value="1"/>
</dbReference>
<evidence type="ECO:0000313" key="8">
    <source>
        <dbReference type="EMBL" id="MFC3228910.1"/>
    </source>
</evidence>
<feature type="transmembrane region" description="Helical" evidence="6">
    <location>
        <begin position="353"/>
        <end position="375"/>
    </location>
</feature>
<feature type="transmembrane region" description="Helical" evidence="6">
    <location>
        <begin position="20"/>
        <end position="42"/>
    </location>
</feature>